<keyword evidence="2" id="KW-0285">Flavoprotein</keyword>
<comment type="catalytic activity">
    <reaction evidence="11">
        <text>dibenzothiophene + FMNH2 + O2 = dibenzothiophene 5-oxide + FMN + H2O + H(+)</text>
        <dbReference type="Rhea" id="RHEA:49076"/>
        <dbReference type="ChEBI" id="CHEBI:15377"/>
        <dbReference type="ChEBI" id="CHEBI:15378"/>
        <dbReference type="ChEBI" id="CHEBI:15379"/>
        <dbReference type="ChEBI" id="CHEBI:23681"/>
        <dbReference type="ChEBI" id="CHEBI:23683"/>
        <dbReference type="ChEBI" id="CHEBI:57618"/>
        <dbReference type="ChEBI" id="CHEBI:58210"/>
    </reaction>
</comment>
<dbReference type="Proteomes" id="UP000297890">
    <property type="component" value="Unassembled WGS sequence"/>
</dbReference>
<evidence type="ECO:0000256" key="7">
    <source>
        <dbReference type="ARBA" id="ARBA00034307"/>
    </source>
</evidence>
<reference evidence="17 18" key="1">
    <citation type="journal article" date="2019" name="ISME J.">
        <title>Candidatus Macondimonas diazotrophica, a novel gammaproteobacterial genus dominating crude-oil-contaminated coastal sediments.</title>
        <authorList>
            <person name="Karthikeyan S."/>
            <person name="Konstantinidis K."/>
        </authorList>
    </citation>
    <scope>NUCLEOTIDE SEQUENCE [LARGE SCALE GENOMIC DNA]</scope>
    <source>
        <strain evidence="17 18">KTK01</strain>
    </source>
</reference>
<dbReference type="InterPro" id="IPR037069">
    <property type="entry name" value="AcylCoA_DH/ox_N_sf"/>
</dbReference>
<dbReference type="GO" id="GO:0050660">
    <property type="term" value="F:flavin adenine dinucleotide binding"/>
    <property type="evidence" value="ECO:0007669"/>
    <property type="project" value="InterPro"/>
</dbReference>
<evidence type="ECO:0000259" key="14">
    <source>
        <dbReference type="Pfam" id="PF02770"/>
    </source>
</evidence>
<dbReference type="EMBL" id="SRIO01000024">
    <property type="protein sequence ID" value="TFZ81417.1"/>
    <property type="molecule type" value="Genomic_DNA"/>
</dbReference>
<evidence type="ECO:0000313" key="18">
    <source>
        <dbReference type="Proteomes" id="UP000297890"/>
    </source>
</evidence>
<keyword evidence="18" id="KW-1185">Reference proteome</keyword>
<evidence type="ECO:0000256" key="9">
    <source>
        <dbReference type="ARBA" id="ARBA00034328"/>
    </source>
</evidence>
<dbReference type="InterPro" id="IPR013107">
    <property type="entry name" value="Acyl-CoA_DH_C"/>
</dbReference>
<comment type="similarity">
    <text evidence="8">Belongs to the DszC flavin monooxygenase family.</text>
</comment>
<evidence type="ECO:0000256" key="2">
    <source>
        <dbReference type="ARBA" id="ARBA00022630"/>
    </source>
</evidence>
<feature type="domain" description="Acyl-CoA oxidase/dehydrogenase middle" evidence="14">
    <location>
        <begin position="123"/>
        <end position="219"/>
    </location>
</feature>
<dbReference type="InterPro" id="IPR036250">
    <property type="entry name" value="AcylCo_DH-like_C"/>
</dbReference>
<organism evidence="17 18">
    <name type="scientific">Candidatus Macondimonas diazotrophica</name>
    <dbReference type="NCBI Taxonomy" id="2305248"/>
    <lineage>
        <taxon>Bacteria</taxon>
        <taxon>Pseudomonadati</taxon>
        <taxon>Pseudomonadota</taxon>
        <taxon>Gammaproteobacteria</taxon>
        <taxon>Chromatiales</taxon>
        <taxon>Ectothiorhodospiraceae</taxon>
        <taxon>Candidatus Macondimonas</taxon>
    </lineage>
</organism>
<evidence type="ECO:0000256" key="8">
    <source>
        <dbReference type="ARBA" id="ARBA00034317"/>
    </source>
</evidence>
<evidence type="ECO:0000256" key="10">
    <source>
        <dbReference type="ARBA" id="ARBA00034345"/>
    </source>
</evidence>
<dbReference type="InterPro" id="IPR046373">
    <property type="entry name" value="Acyl-CoA_Oxase/DH_mid-dom_sf"/>
</dbReference>
<comment type="subcellular location">
    <subcellularLocation>
        <location evidence="1">Cytoplasm</location>
    </subcellularLocation>
</comment>
<dbReference type="RefSeq" id="WP_135282782.1">
    <property type="nucleotide sequence ID" value="NZ_SRIO01000024.1"/>
</dbReference>
<evidence type="ECO:0000313" key="17">
    <source>
        <dbReference type="EMBL" id="TFZ81417.1"/>
    </source>
</evidence>
<comment type="caution">
    <text evidence="17">The sequence shown here is derived from an EMBL/GenBank/DDBJ whole genome shotgun (WGS) entry which is preliminary data.</text>
</comment>
<accession>A0A4Z0F571</accession>
<evidence type="ECO:0000256" key="3">
    <source>
        <dbReference type="ARBA" id="ARBA00022643"/>
    </source>
</evidence>
<evidence type="ECO:0000256" key="1">
    <source>
        <dbReference type="ARBA" id="ARBA00004496"/>
    </source>
</evidence>
<protein>
    <recommendedName>
        <fullName evidence="10">Dibenzothiophene monooxygenase</fullName>
        <ecNumber evidence="9">1.14.14.21</ecNumber>
    </recommendedName>
</protein>
<dbReference type="PANTHER" id="PTHR43884">
    <property type="entry name" value="ACYL-COA DEHYDROGENASE"/>
    <property type="match status" value="1"/>
</dbReference>
<evidence type="ECO:0000259" key="15">
    <source>
        <dbReference type="Pfam" id="PF02771"/>
    </source>
</evidence>
<dbReference type="GO" id="GO:0003995">
    <property type="term" value="F:acyl-CoA dehydrogenase activity"/>
    <property type="evidence" value="ECO:0007669"/>
    <property type="project" value="TreeGrafter"/>
</dbReference>
<evidence type="ECO:0000256" key="6">
    <source>
        <dbReference type="ARBA" id="ARBA00023033"/>
    </source>
</evidence>
<comment type="catalytic activity">
    <reaction evidence="12">
        <text>dibenzothiophene 5-oxide + FMNH2 + O2 = dibenzothiophene 5,5-dioxide + FMN + H2O + H(+)</text>
        <dbReference type="Rhea" id="RHEA:49080"/>
        <dbReference type="ChEBI" id="CHEBI:15377"/>
        <dbReference type="ChEBI" id="CHEBI:15378"/>
        <dbReference type="ChEBI" id="CHEBI:15379"/>
        <dbReference type="ChEBI" id="CHEBI:23683"/>
        <dbReference type="ChEBI" id="CHEBI:57618"/>
        <dbReference type="ChEBI" id="CHEBI:58210"/>
        <dbReference type="ChEBI" id="CHEBI:90356"/>
    </reaction>
</comment>
<feature type="domain" description="Acyl-CoA dehydrogenase/oxidase N-terminal" evidence="15">
    <location>
        <begin position="10"/>
        <end position="97"/>
    </location>
</feature>
<dbReference type="SUPFAM" id="SSF56645">
    <property type="entry name" value="Acyl-CoA dehydrogenase NM domain-like"/>
    <property type="match status" value="1"/>
</dbReference>
<keyword evidence="5" id="KW-0560">Oxidoreductase</keyword>
<sequence>MAATGLLDLTDDQRALQAKAKEISIEFAKRAAEADRNRRVPVENWALLKEAGFYGALVPKEYGGMGLGMFEYGLILEELGQGCGGTAMAFNMHQMPMGLMAGLGLSGDRYKMLCELTRDHLMCGAASEPGGSSLLLSSISPSSYVEKVDGGYRMYGKKQFATNFESAEYAMVMFQIKDNPDPTAAIFVIVEPDQDGITVEDTWDTLGMRATRSNSVSFDGAFVSEERVLMQGNNMFQRVFEEASANFYHTFSLVYLGLLVGLVNFAQDYLKQRVPRGYTQSMAYHPSSLQSIGALVDRVDQARLITRQVSMTYDTYGNVPEAFFGFSKAKLAVSNALMEAATRLPSACGANSLYNKNPLPRMIRDAFVGTVMPPHMYFEREFVATGEMGLNPMDIQHPLKLATP</sequence>
<proteinExistence type="inferred from homology"/>
<comment type="pathway">
    <text evidence="7">Sulfur metabolism; dibenzothiophene degradation.</text>
</comment>
<keyword evidence="4" id="KW-0547">Nucleotide-binding</keyword>
<comment type="catalytic activity">
    <reaction evidence="13">
        <text>dibenzothiophene + 2 FMNH2 + 2 O2 = dibenzothiophene 5,5-dioxide + 2 FMN + 2 H2O + 2 H(+)</text>
        <dbReference type="Rhea" id="RHEA:49072"/>
        <dbReference type="ChEBI" id="CHEBI:15377"/>
        <dbReference type="ChEBI" id="CHEBI:15378"/>
        <dbReference type="ChEBI" id="CHEBI:15379"/>
        <dbReference type="ChEBI" id="CHEBI:23681"/>
        <dbReference type="ChEBI" id="CHEBI:57618"/>
        <dbReference type="ChEBI" id="CHEBI:58210"/>
        <dbReference type="ChEBI" id="CHEBI:90356"/>
        <dbReference type="EC" id="1.14.14.21"/>
    </reaction>
</comment>
<evidence type="ECO:0000256" key="4">
    <source>
        <dbReference type="ARBA" id="ARBA00022741"/>
    </source>
</evidence>
<evidence type="ECO:0000256" key="5">
    <source>
        <dbReference type="ARBA" id="ARBA00023002"/>
    </source>
</evidence>
<dbReference type="InterPro" id="IPR006091">
    <property type="entry name" value="Acyl-CoA_Oxase/DH_mid-dom"/>
</dbReference>
<dbReference type="GO" id="GO:0004497">
    <property type="term" value="F:monooxygenase activity"/>
    <property type="evidence" value="ECO:0007669"/>
    <property type="project" value="UniProtKB-KW"/>
</dbReference>
<feature type="domain" description="Acyl-CoA dehydrogenase C-terminal" evidence="16">
    <location>
        <begin position="250"/>
        <end position="370"/>
    </location>
</feature>
<dbReference type="EC" id="1.14.14.21" evidence="9"/>
<dbReference type="SUPFAM" id="SSF47203">
    <property type="entry name" value="Acyl-CoA dehydrogenase C-terminal domain-like"/>
    <property type="match status" value="1"/>
</dbReference>
<dbReference type="Pfam" id="PF02771">
    <property type="entry name" value="Acyl-CoA_dh_N"/>
    <property type="match status" value="1"/>
</dbReference>
<dbReference type="InterPro" id="IPR013786">
    <property type="entry name" value="AcylCoA_DH/ox_N"/>
</dbReference>
<dbReference type="Pfam" id="PF02770">
    <property type="entry name" value="Acyl-CoA_dh_M"/>
    <property type="match status" value="1"/>
</dbReference>
<keyword evidence="3" id="KW-0288">FMN</keyword>
<dbReference type="PANTHER" id="PTHR43884:SF12">
    <property type="entry name" value="ISOVALERYL-COA DEHYDROGENASE, MITOCHONDRIAL-RELATED"/>
    <property type="match status" value="1"/>
</dbReference>
<evidence type="ECO:0000256" key="13">
    <source>
        <dbReference type="ARBA" id="ARBA00049456"/>
    </source>
</evidence>
<dbReference type="OrthoDB" id="9802447at2"/>
<dbReference type="Gene3D" id="2.40.110.10">
    <property type="entry name" value="Butyryl-CoA Dehydrogenase, subunit A, domain 2"/>
    <property type="match status" value="1"/>
</dbReference>
<name>A0A4Z0F571_9GAMM</name>
<evidence type="ECO:0000256" key="12">
    <source>
        <dbReference type="ARBA" id="ARBA00048445"/>
    </source>
</evidence>
<dbReference type="PIRSF" id="PIRSF016578">
    <property type="entry name" value="HsaA"/>
    <property type="match status" value="1"/>
</dbReference>
<evidence type="ECO:0000256" key="11">
    <source>
        <dbReference type="ARBA" id="ARBA00047859"/>
    </source>
</evidence>
<dbReference type="Pfam" id="PF08028">
    <property type="entry name" value="Acyl-CoA_dh_2"/>
    <property type="match status" value="1"/>
</dbReference>
<keyword evidence="6" id="KW-0503">Monooxygenase</keyword>
<gene>
    <name evidence="17" type="ORF">E4680_12635</name>
</gene>
<evidence type="ECO:0000259" key="16">
    <source>
        <dbReference type="Pfam" id="PF08028"/>
    </source>
</evidence>
<dbReference type="AlphaFoldDB" id="A0A4Z0F571"/>
<dbReference type="Gene3D" id="1.10.540.10">
    <property type="entry name" value="Acyl-CoA dehydrogenase/oxidase, N-terminal domain"/>
    <property type="match status" value="1"/>
</dbReference>
<dbReference type="Gene3D" id="1.20.140.10">
    <property type="entry name" value="Butyryl-CoA Dehydrogenase, subunit A, domain 3"/>
    <property type="match status" value="1"/>
</dbReference>
<dbReference type="GO" id="GO:0005737">
    <property type="term" value="C:cytoplasm"/>
    <property type="evidence" value="ECO:0007669"/>
    <property type="project" value="UniProtKB-SubCell"/>
</dbReference>
<dbReference type="InterPro" id="IPR009100">
    <property type="entry name" value="AcylCoA_DH/oxidase_NM_dom_sf"/>
</dbReference>